<dbReference type="PANTHER" id="PTHR12984:SF6">
    <property type="entry name" value="SCY1-LIKE PROTEIN 2"/>
    <property type="match status" value="1"/>
</dbReference>
<organism evidence="3 4">
    <name type="scientific">Tetrapisispora phaffii (strain ATCC 24235 / CBS 4417 / NBRC 1672 / NRRL Y-8282 / UCD 70-5)</name>
    <name type="common">Yeast</name>
    <name type="synonym">Fabospora phaffii</name>
    <dbReference type="NCBI Taxonomy" id="1071381"/>
    <lineage>
        <taxon>Eukaryota</taxon>
        <taxon>Fungi</taxon>
        <taxon>Dikarya</taxon>
        <taxon>Ascomycota</taxon>
        <taxon>Saccharomycotina</taxon>
        <taxon>Saccharomycetes</taxon>
        <taxon>Saccharomycetales</taxon>
        <taxon>Saccharomycetaceae</taxon>
        <taxon>Tetrapisispora</taxon>
    </lineage>
</organism>
<feature type="region of interest" description="Disordered" evidence="1">
    <location>
        <begin position="673"/>
        <end position="796"/>
    </location>
</feature>
<dbReference type="Pfam" id="PF00069">
    <property type="entry name" value="Pkinase"/>
    <property type="match status" value="1"/>
</dbReference>
<dbReference type="Gene3D" id="1.25.10.10">
    <property type="entry name" value="Leucine-rich Repeat Variant"/>
    <property type="match status" value="1"/>
</dbReference>
<dbReference type="AlphaFoldDB" id="G8BYV7"/>
<name>G8BYV7_TETPH</name>
<dbReference type="SMART" id="SM00220">
    <property type="entry name" value="S_TKc"/>
    <property type="match status" value="1"/>
</dbReference>
<evidence type="ECO:0000256" key="1">
    <source>
        <dbReference type="SAM" id="MobiDB-lite"/>
    </source>
</evidence>
<feature type="compositionally biased region" description="Low complexity" evidence="1">
    <location>
        <begin position="767"/>
        <end position="796"/>
    </location>
</feature>
<dbReference type="Gene3D" id="3.30.200.20">
    <property type="entry name" value="Phosphorylase Kinase, domain 1"/>
    <property type="match status" value="1"/>
</dbReference>
<dbReference type="OMA" id="MPKMTQP"/>
<feature type="compositionally biased region" description="Low complexity" evidence="1">
    <location>
        <begin position="683"/>
        <end position="693"/>
    </location>
</feature>
<dbReference type="OrthoDB" id="79687at2759"/>
<evidence type="ECO:0000259" key="2">
    <source>
        <dbReference type="PROSITE" id="PS50011"/>
    </source>
</evidence>
<dbReference type="PANTHER" id="PTHR12984">
    <property type="entry name" value="SCY1-RELATED S/T PROTEIN KINASE-LIKE"/>
    <property type="match status" value="1"/>
</dbReference>
<proteinExistence type="predicted"/>
<dbReference type="InterPro" id="IPR011009">
    <property type="entry name" value="Kinase-like_dom_sf"/>
</dbReference>
<dbReference type="EMBL" id="HE612865">
    <property type="protein sequence ID" value="CCE65049.1"/>
    <property type="molecule type" value="Genomic_DNA"/>
</dbReference>
<dbReference type="InterPro" id="IPR051177">
    <property type="entry name" value="CIK-Related_Protein"/>
</dbReference>
<dbReference type="GO" id="GO:0004672">
    <property type="term" value="F:protein kinase activity"/>
    <property type="evidence" value="ECO:0007669"/>
    <property type="project" value="InterPro"/>
</dbReference>
<accession>G8BYV7</accession>
<dbReference type="InterPro" id="IPR011989">
    <property type="entry name" value="ARM-like"/>
</dbReference>
<reference evidence="3 4" key="1">
    <citation type="journal article" date="2011" name="Proc. Natl. Acad. Sci. U.S.A.">
        <title>Evolutionary erosion of yeast sex chromosomes by mating-type switching accidents.</title>
        <authorList>
            <person name="Gordon J.L."/>
            <person name="Armisen D."/>
            <person name="Proux-Wera E."/>
            <person name="Oheigeartaigh S.S."/>
            <person name="Byrne K.P."/>
            <person name="Wolfe K.H."/>
        </authorList>
    </citation>
    <scope>NUCLEOTIDE SEQUENCE [LARGE SCALE GENOMIC DNA]</scope>
    <source>
        <strain evidence="4">ATCC 24235 / CBS 4417 / NBRC 1672 / NRRL Y-8282 / UCD 70-5</strain>
    </source>
</reference>
<dbReference type="SUPFAM" id="SSF56112">
    <property type="entry name" value="Protein kinase-like (PK-like)"/>
    <property type="match status" value="1"/>
</dbReference>
<feature type="domain" description="Protein kinase" evidence="2">
    <location>
        <begin position="1"/>
        <end position="326"/>
    </location>
</feature>
<feature type="compositionally biased region" description="Low complexity" evidence="1">
    <location>
        <begin position="724"/>
        <end position="736"/>
    </location>
</feature>
<dbReference type="eggNOG" id="KOG2137">
    <property type="taxonomic scope" value="Eukaryota"/>
</dbReference>
<dbReference type="GO" id="GO:0005524">
    <property type="term" value="F:ATP binding"/>
    <property type="evidence" value="ECO:0007669"/>
    <property type="project" value="InterPro"/>
</dbReference>
<dbReference type="CDD" id="cd14011">
    <property type="entry name" value="PK_SCY1_like"/>
    <property type="match status" value="1"/>
</dbReference>
<evidence type="ECO:0000313" key="4">
    <source>
        <dbReference type="Proteomes" id="UP000005666"/>
    </source>
</evidence>
<dbReference type="HOGENOM" id="CLU_008724_3_0_1"/>
<dbReference type="RefSeq" id="XP_003687483.1">
    <property type="nucleotide sequence ID" value="XM_003687435.1"/>
</dbReference>
<dbReference type="GO" id="GO:0005759">
    <property type="term" value="C:mitochondrial matrix"/>
    <property type="evidence" value="ECO:0007669"/>
    <property type="project" value="EnsemblFungi"/>
</dbReference>
<keyword evidence="4" id="KW-1185">Reference proteome</keyword>
<dbReference type="KEGG" id="tpf:TPHA_0J02290"/>
<dbReference type="Gene3D" id="1.10.510.10">
    <property type="entry name" value="Transferase(Phosphotransferase) domain 1"/>
    <property type="match status" value="1"/>
</dbReference>
<dbReference type="Proteomes" id="UP000005666">
    <property type="component" value="Chromosome 10"/>
</dbReference>
<feature type="compositionally biased region" description="Polar residues" evidence="1">
    <location>
        <begin position="698"/>
        <end position="716"/>
    </location>
</feature>
<dbReference type="InterPro" id="IPR000719">
    <property type="entry name" value="Prot_kinase_dom"/>
</dbReference>
<dbReference type="GeneID" id="11533043"/>
<sequence length="796" mass="89487">MMFWGSKSGISSKYSFSSSATFTSEPWSVYTGRLKTATSGSSNSKVSIFIFDKKLFENYLSNYGIIKSKTSSNDRKLLEEAYDILRNQVNNLARLKHPNILTLLEPLEEHSKNFMFVSEFITGTVETIFTKKNDEEDFLKGHVTDEIVIHRGIFQLVHALDFIHNRTNSVHLDIQPKTIFINENSDWKISGFGHIMKLPDNGNNSTTEYDIPHYDPRVPAFIHLALDYTAPEIVLDHAVSTKSDMFSLGLLMYSLYSKESLLHTENSTSEYKDEYIKFQKKVSTMSWDNVFIKLPAKLRHCIPMLINRDIFARYDNITNFLESEFFQDPMIKTLNFLDDLPTKSNEDKLIFLEGLEELLPQFPVTLLQKKFLAVLLSLLNQLCAERNVNSRCVSLNLSLVIKIGATISQLSFQERILPVLTNKTNFPVLLAYATTGLIDNLNILKEKIKSNEYIENILKPLLTSVLNDMEGETSIVPQEKLLMHVPLILESIDFLTVKKFLLPLISKLFTKTTSLKIKVICVESFETLIEKKTIDSYICCDEVLPLFKSMKSRDSRILMKSLKFFQIVPNLVEDESILVCQLLPLIWSYSLTDTLNSSEYTEFIKVINKISGDIQKVHIGKLEKNTSNSQSNKNFNKIIDSAAMDSMGLNKSSSSLPQEPVMATPAIIPVKKTPTNIPIPVHSSSQPQPQSNPLKKAPTSTVPSTTTYGKPSNTLDGFSDFVGTPSITTPPSTSTPVMSLNRKTDTTSSAKSTLPPGFSVPLQPMRSTSKSAMTPATSTTTSNNNTWNPNNGDSLI</sequence>
<evidence type="ECO:0000313" key="3">
    <source>
        <dbReference type="EMBL" id="CCE65049.1"/>
    </source>
</evidence>
<gene>
    <name evidence="3" type="primary">TPHA0J02290</name>
    <name evidence="3" type="ordered locus">TPHA_0J02290</name>
</gene>
<protein>
    <recommendedName>
        <fullName evidence="2">Protein kinase domain-containing protein</fullName>
    </recommendedName>
</protein>
<dbReference type="PROSITE" id="PS50011">
    <property type="entry name" value="PROTEIN_KINASE_DOM"/>
    <property type="match status" value="1"/>
</dbReference>